<dbReference type="PANTHER" id="PTHR48111">
    <property type="entry name" value="REGULATOR OF RPOS"/>
    <property type="match status" value="1"/>
</dbReference>
<dbReference type="SMART" id="SM00448">
    <property type="entry name" value="REC"/>
    <property type="match status" value="1"/>
</dbReference>
<dbReference type="CDD" id="cd00383">
    <property type="entry name" value="trans_reg_C"/>
    <property type="match status" value="1"/>
</dbReference>
<dbReference type="SMART" id="SM00862">
    <property type="entry name" value="Trans_reg_C"/>
    <property type="match status" value="1"/>
</dbReference>
<evidence type="ECO:0000256" key="4">
    <source>
        <dbReference type="ARBA" id="ARBA00023015"/>
    </source>
</evidence>
<dbReference type="GO" id="GO:0000976">
    <property type="term" value="F:transcription cis-regulatory region binding"/>
    <property type="evidence" value="ECO:0007669"/>
    <property type="project" value="TreeGrafter"/>
</dbReference>
<reference evidence="11 12" key="1">
    <citation type="submission" date="2014-06" db="EMBL/GenBank/DDBJ databases">
        <title>Draft genome sequence of Paenibacillus sp. MSt1.</title>
        <authorList>
            <person name="Aw Y.K."/>
            <person name="Ong K.S."/>
            <person name="Gan H.M."/>
            <person name="Lee S.M."/>
        </authorList>
    </citation>
    <scope>NUCLEOTIDE SEQUENCE [LARGE SCALE GENOMIC DNA]</scope>
    <source>
        <strain evidence="11 12">MSt1</strain>
    </source>
</reference>
<evidence type="ECO:0000259" key="9">
    <source>
        <dbReference type="PROSITE" id="PS50110"/>
    </source>
</evidence>
<evidence type="ECO:0000256" key="8">
    <source>
        <dbReference type="PROSITE-ProRule" id="PRU01091"/>
    </source>
</evidence>
<evidence type="ECO:0000256" key="3">
    <source>
        <dbReference type="ARBA" id="ARBA00023012"/>
    </source>
</evidence>
<dbReference type="Proteomes" id="UP000028123">
    <property type="component" value="Unassembled WGS sequence"/>
</dbReference>
<keyword evidence="3" id="KW-0902">Two-component regulatory system</keyword>
<dbReference type="GO" id="GO:0000156">
    <property type="term" value="F:phosphorelay response regulator activity"/>
    <property type="evidence" value="ECO:0007669"/>
    <property type="project" value="TreeGrafter"/>
</dbReference>
<evidence type="ECO:0000256" key="1">
    <source>
        <dbReference type="ARBA" id="ARBA00004496"/>
    </source>
</evidence>
<dbReference type="PANTHER" id="PTHR48111:SF73">
    <property type="entry name" value="ALKALINE PHOSPHATASE SYNTHESIS TRANSCRIPTIONAL REGULATORY PROTEIN PHOP"/>
    <property type="match status" value="1"/>
</dbReference>
<dbReference type="InterPro" id="IPR036388">
    <property type="entry name" value="WH-like_DNA-bd_sf"/>
</dbReference>
<gene>
    <name evidence="11" type="ORF">ET33_36015</name>
</gene>
<protein>
    <submittedName>
        <fullName evidence="11">PhoB family transcriptional regulator</fullName>
    </submittedName>
</protein>
<proteinExistence type="predicted"/>
<dbReference type="InterPro" id="IPR039420">
    <property type="entry name" value="WalR-like"/>
</dbReference>
<keyword evidence="5 8" id="KW-0238">DNA-binding</keyword>
<dbReference type="GO" id="GO:0005829">
    <property type="term" value="C:cytosol"/>
    <property type="evidence" value="ECO:0007669"/>
    <property type="project" value="TreeGrafter"/>
</dbReference>
<evidence type="ECO:0000313" key="11">
    <source>
        <dbReference type="EMBL" id="KEQ25996.1"/>
    </source>
</evidence>
<comment type="subcellular location">
    <subcellularLocation>
        <location evidence="1">Cytoplasm</location>
    </subcellularLocation>
</comment>
<dbReference type="Gene3D" id="6.10.250.690">
    <property type="match status" value="1"/>
</dbReference>
<accession>A0A081P5M3</accession>
<feature type="modified residue" description="4-aspartylphosphate" evidence="7">
    <location>
        <position position="53"/>
    </location>
</feature>
<dbReference type="PROSITE" id="PS51755">
    <property type="entry name" value="OMPR_PHOB"/>
    <property type="match status" value="1"/>
</dbReference>
<dbReference type="FunFam" id="1.10.10.10:FF:000018">
    <property type="entry name" value="DNA-binding response regulator ResD"/>
    <property type="match status" value="1"/>
</dbReference>
<keyword evidence="4" id="KW-0805">Transcription regulation</keyword>
<dbReference type="RefSeq" id="WP_036680459.1">
    <property type="nucleotide sequence ID" value="NZ_FYEP01000034.1"/>
</dbReference>
<name>A0A081P5M3_9BACL</name>
<dbReference type="InterPro" id="IPR011006">
    <property type="entry name" value="CheY-like_superfamily"/>
</dbReference>
<keyword evidence="12" id="KW-1185">Reference proteome</keyword>
<evidence type="ECO:0000256" key="7">
    <source>
        <dbReference type="PROSITE-ProRule" id="PRU00169"/>
    </source>
</evidence>
<dbReference type="Pfam" id="PF00072">
    <property type="entry name" value="Response_reg"/>
    <property type="match status" value="1"/>
</dbReference>
<dbReference type="OrthoDB" id="9790442at2"/>
<dbReference type="FunFam" id="3.40.50.2300:FF:000001">
    <property type="entry name" value="DNA-binding response regulator PhoB"/>
    <property type="match status" value="1"/>
</dbReference>
<feature type="domain" description="Response regulatory" evidence="9">
    <location>
        <begin position="4"/>
        <end position="117"/>
    </location>
</feature>
<dbReference type="Gene3D" id="1.10.10.10">
    <property type="entry name" value="Winged helix-like DNA-binding domain superfamily/Winged helix DNA-binding domain"/>
    <property type="match status" value="1"/>
</dbReference>
<dbReference type="SUPFAM" id="SSF46894">
    <property type="entry name" value="C-terminal effector domain of the bipartite response regulators"/>
    <property type="match status" value="1"/>
</dbReference>
<dbReference type="InterPro" id="IPR001867">
    <property type="entry name" value="OmpR/PhoB-type_DNA-bd"/>
</dbReference>
<evidence type="ECO:0000256" key="6">
    <source>
        <dbReference type="ARBA" id="ARBA00023163"/>
    </source>
</evidence>
<organism evidence="11 12">
    <name type="scientific">Paenibacillus tyrfis</name>
    <dbReference type="NCBI Taxonomy" id="1501230"/>
    <lineage>
        <taxon>Bacteria</taxon>
        <taxon>Bacillati</taxon>
        <taxon>Bacillota</taxon>
        <taxon>Bacilli</taxon>
        <taxon>Bacillales</taxon>
        <taxon>Paenibacillaceae</taxon>
        <taxon>Paenibacillus</taxon>
    </lineage>
</organism>
<dbReference type="PROSITE" id="PS50110">
    <property type="entry name" value="RESPONSE_REGULATORY"/>
    <property type="match status" value="1"/>
</dbReference>
<comment type="caution">
    <text evidence="11">The sequence shown here is derived from an EMBL/GenBank/DDBJ whole genome shotgun (WGS) entry which is preliminary data.</text>
</comment>
<sequence>MERKVLLIEDESLIREIVADYFEREQWTVYEAENGKQALDMLESLNADLVILDILMPELDGWTVCKRIRAKSAIPIIILTAKSEDDDKMLGFELGADDYVTKPFSPKVLIARAKTLMKRVEGTVGKEDHMLSFGRVTVNKRSHRVEMEGQEVELTPKEYELLLYLVKNEGIVLSREAILNQVWGFDYFGDPRVVDTHIKKLRGKLGDEARHIRTVIRAGYKFEEDR</sequence>
<evidence type="ECO:0000256" key="5">
    <source>
        <dbReference type="ARBA" id="ARBA00023125"/>
    </source>
</evidence>
<keyword evidence="6" id="KW-0804">Transcription</keyword>
<evidence type="ECO:0000259" key="10">
    <source>
        <dbReference type="PROSITE" id="PS51755"/>
    </source>
</evidence>
<dbReference type="Pfam" id="PF00486">
    <property type="entry name" value="Trans_reg_C"/>
    <property type="match status" value="1"/>
</dbReference>
<feature type="domain" description="OmpR/PhoB-type" evidence="10">
    <location>
        <begin position="128"/>
        <end position="224"/>
    </location>
</feature>
<dbReference type="SUPFAM" id="SSF52172">
    <property type="entry name" value="CheY-like"/>
    <property type="match status" value="1"/>
</dbReference>
<dbReference type="Gene3D" id="3.40.50.2300">
    <property type="match status" value="1"/>
</dbReference>
<dbReference type="eggNOG" id="COG0745">
    <property type="taxonomic scope" value="Bacteria"/>
</dbReference>
<dbReference type="CDD" id="cd17574">
    <property type="entry name" value="REC_OmpR"/>
    <property type="match status" value="1"/>
</dbReference>
<dbReference type="GO" id="GO:0032993">
    <property type="term" value="C:protein-DNA complex"/>
    <property type="evidence" value="ECO:0007669"/>
    <property type="project" value="TreeGrafter"/>
</dbReference>
<dbReference type="InterPro" id="IPR016032">
    <property type="entry name" value="Sig_transdc_resp-reg_C-effctor"/>
</dbReference>
<dbReference type="InterPro" id="IPR001789">
    <property type="entry name" value="Sig_transdc_resp-reg_receiver"/>
</dbReference>
<evidence type="ECO:0000313" key="12">
    <source>
        <dbReference type="Proteomes" id="UP000028123"/>
    </source>
</evidence>
<keyword evidence="2 7" id="KW-0597">Phosphoprotein</keyword>
<feature type="DNA-binding region" description="OmpR/PhoB-type" evidence="8">
    <location>
        <begin position="128"/>
        <end position="224"/>
    </location>
</feature>
<dbReference type="GO" id="GO:0006355">
    <property type="term" value="P:regulation of DNA-templated transcription"/>
    <property type="evidence" value="ECO:0007669"/>
    <property type="project" value="InterPro"/>
</dbReference>
<dbReference type="EMBL" id="JNVM01000008">
    <property type="protein sequence ID" value="KEQ25996.1"/>
    <property type="molecule type" value="Genomic_DNA"/>
</dbReference>
<evidence type="ECO:0000256" key="2">
    <source>
        <dbReference type="ARBA" id="ARBA00022553"/>
    </source>
</evidence>
<dbReference type="AlphaFoldDB" id="A0A081P5M3"/>